<organism evidence="2 3">
    <name type="scientific">Polytolypa hystricis (strain UAMH7299)</name>
    <dbReference type="NCBI Taxonomy" id="1447883"/>
    <lineage>
        <taxon>Eukaryota</taxon>
        <taxon>Fungi</taxon>
        <taxon>Dikarya</taxon>
        <taxon>Ascomycota</taxon>
        <taxon>Pezizomycotina</taxon>
        <taxon>Eurotiomycetes</taxon>
        <taxon>Eurotiomycetidae</taxon>
        <taxon>Onygenales</taxon>
        <taxon>Onygenales incertae sedis</taxon>
        <taxon>Polytolypa</taxon>
    </lineage>
</organism>
<name>A0A2B7XSX7_POLH7</name>
<sequence length="308" mass="35312">MRQSEATALQSQEAIISAPEKIHIDDQLNQLDRSNGPESVNPLPKGATRDRTKPPFLNPFHADAEPPTELQKLIADLQPALNRRKQWDRLSPSHPFFQQARVLWKKHGWPEQSFLNFERLLSGSRNFPPVILMNPKNDHSPFDLMVAATPTLWWLERVLEPLGLTLDDIMVVELFPTLTDQYLDSLGSEKRNDVIKECFTRFSPERWGDFTDSLISDLSSSISGAKNQHNISWREQFKRSIWASDKVIVRGLHAHVVDKTLTRRLIVRLQDVMNVLNGMSGVTHWVIVHNIFESDHSAMFAPVYRLGL</sequence>
<keyword evidence="3" id="KW-1185">Reference proteome</keyword>
<accession>A0A2B7XSX7</accession>
<reference evidence="2 3" key="1">
    <citation type="submission" date="2017-10" db="EMBL/GenBank/DDBJ databases">
        <title>Comparative genomics in systemic dimorphic fungi from Ajellomycetaceae.</title>
        <authorList>
            <person name="Munoz J.F."/>
            <person name="Mcewen J.G."/>
            <person name="Clay O.K."/>
            <person name="Cuomo C.A."/>
        </authorList>
    </citation>
    <scope>NUCLEOTIDE SEQUENCE [LARGE SCALE GENOMIC DNA]</scope>
    <source>
        <strain evidence="2 3">UAMH7299</strain>
    </source>
</reference>
<feature type="compositionally biased region" description="Polar residues" evidence="1">
    <location>
        <begin position="27"/>
        <end position="38"/>
    </location>
</feature>
<evidence type="ECO:0000313" key="2">
    <source>
        <dbReference type="EMBL" id="PGH11587.1"/>
    </source>
</evidence>
<protein>
    <submittedName>
        <fullName evidence="2">Uncharacterized protein</fullName>
    </submittedName>
</protein>
<dbReference type="AlphaFoldDB" id="A0A2B7XSX7"/>
<proteinExistence type="predicted"/>
<dbReference type="OrthoDB" id="4276527at2759"/>
<dbReference type="EMBL" id="PDNA01000130">
    <property type="protein sequence ID" value="PGH11587.1"/>
    <property type="molecule type" value="Genomic_DNA"/>
</dbReference>
<comment type="caution">
    <text evidence="2">The sequence shown here is derived from an EMBL/GenBank/DDBJ whole genome shotgun (WGS) entry which is preliminary data.</text>
</comment>
<evidence type="ECO:0000313" key="3">
    <source>
        <dbReference type="Proteomes" id="UP000224634"/>
    </source>
</evidence>
<gene>
    <name evidence="2" type="ORF">AJ80_07057</name>
</gene>
<feature type="region of interest" description="Disordered" evidence="1">
    <location>
        <begin position="1"/>
        <end position="64"/>
    </location>
</feature>
<evidence type="ECO:0000256" key="1">
    <source>
        <dbReference type="SAM" id="MobiDB-lite"/>
    </source>
</evidence>
<dbReference type="STRING" id="1447883.A0A2B7XSX7"/>
<dbReference type="Proteomes" id="UP000224634">
    <property type="component" value="Unassembled WGS sequence"/>
</dbReference>
<feature type="compositionally biased region" description="Polar residues" evidence="1">
    <location>
        <begin position="1"/>
        <end position="14"/>
    </location>
</feature>